<proteinExistence type="predicted"/>
<sequence>MTRMRISPLPLPLKMRKSLCRLVFVIFLVKVIQYKSTDDDDIEFETRGNMFDQHMHILDPPSRNGASKSSKSTDAPSHFIFFEVMASAP</sequence>
<keyword evidence="3" id="KW-1185">Reference proteome</keyword>
<feature type="chain" id="PRO_5002888775" evidence="1">
    <location>
        <begin position="35"/>
        <end position="89"/>
    </location>
</feature>
<evidence type="ECO:0000256" key="1">
    <source>
        <dbReference type="SAM" id="SignalP"/>
    </source>
</evidence>
<gene>
    <name evidence="2" type="ORF">RCOM_1743700</name>
</gene>
<dbReference type="Proteomes" id="UP000008311">
    <property type="component" value="Unassembled WGS sequence"/>
</dbReference>
<dbReference type="InParanoid" id="B9RXB3"/>
<keyword evidence="1" id="KW-0732">Signal</keyword>
<evidence type="ECO:0000313" key="2">
    <source>
        <dbReference type="EMBL" id="EEF44018.1"/>
    </source>
</evidence>
<organism evidence="2 3">
    <name type="scientific">Ricinus communis</name>
    <name type="common">Castor bean</name>
    <dbReference type="NCBI Taxonomy" id="3988"/>
    <lineage>
        <taxon>Eukaryota</taxon>
        <taxon>Viridiplantae</taxon>
        <taxon>Streptophyta</taxon>
        <taxon>Embryophyta</taxon>
        <taxon>Tracheophyta</taxon>
        <taxon>Spermatophyta</taxon>
        <taxon>Magnoliopsida</taxon>
        <taxon>eudicotyledons</taxon>
        <taxon>Gunneridae</taxon>
        <taxon>Pentapetalae</taxon>
        <taxon>rosids</taxon>
        <taxon>fabids</taxon>
        <taxon>Malpighiales</taxon>
        <taxon>Euphorbiaceae</taxon>
        <taxon>Acalyphoideae</taxon>
        <taxon>Acalypheae</taxon>
        <taxon>Ricinus</taxon>
    </lineage>
</organism>
<evidence type="ECO:0000313" key="3">
    <source>
        <dbReference type="Proteomes" id="UP000008311"/>
    </source>
</evidence>
<accession>B9RXB3</accession>
<feature type="signal peptide" evidence="1">
    <location>
        <begin position="1"/>
        <end position="34"/>
    </location>
</feature>
<reference evidence="3" key="1">
    <citation type="journal article" date="2010" name="Nat. Biotechnol.">
        <title>Draft genome sequence of the oilseed species Ricinus communis.</title>
        <authorList>
            <person name="Chan A.P."/>
            <person name="Crabtree J."/>
            <person name="Zhao Q."/>
            <person name="Lorenzi H."/>
            <person name="Orvis J."/>
            <person name="Puiu D."/>
            <person name="Melake-Berhan A."/>
            <person name="Jones K.M."/>
            <person name="Redman J."/>
            <person name="Chen G."/>
            <person name="Cahoon E.B."/>
            <person name="Gedil M."/>
            <person name="Stanke M."/>
            <person name="Haas B.J."/>
            <person name="Wortman J.R."/>
            <person name="Fraser-Liggett C.M."/>
            <person name="Ravel J."/>
            <person name="Rabinowicz P.D."/>
        </authorList>
    </citation>
    <scope>NUCLEOTIDE SEQUENCE [LARGE SCALE GENOMIC DNA]</scope>
    <source>
        <strain evidence="3">cv. Hale</strain>
    </source>
</reference>
<name>B9RXB3_RICCO</name>
<dbReference type="AlphaFoldDB" id="B9RXB3"/>
<dbReference type="EMBL" id="EQ973827">
    <property type="protein sequence ID" value="EEF44018.1"/>
    <property type="molecule type" value="Genomic_DNA"/>
</dbReference>
<protein>
    <submittedName>
        <fullName evidence="2">Uncharacterized protein</fullName>
    </submittedName>
</protein>